<proteinExistence type="inferred from homology"/>
<sequence length="337" mass="36764">MKAVIRADGGPEIGYGHLVRTGAVAELLVENGHRVTYATATPDCVTEVCPSGIETLELPSRTDVSPLLERLEDVNVVLVDSYLADCDYQRALRKIAPTAVVTDDTRHPVHADLVANGNLYAPDLEYEVCGEEPMWCFGPAYLLLRQEIARRAKREPPRREQPERALVTMGGSDTAELTPTVLRAFDGVDLTVDAVVGPGFSAAQERAIREVAADVSARVRVVRDPEDLAERMFCADLAVSTASTTTYELLALGTPIVSIPVVDNQLPIAAALRERDAAIVLERDAGESAIRRAIDRYLMCASLRAERRRCGRELVDGRGARRVYTELLSLVDGDSKP</sequence>
<dbReference type="GO" id="GO:0016757">
    <property type="term" value="F:glycosyltransferase activity"/>
    <property type="evidence" value="ECO:0007669"/>
    <property type="project" value="TreeGrafter"/>
</dbReference>
<name>F8DAP4_HALXS</name>
<protein>
    <submittedName>
        <fullName evidence="2">Pseudaminic acid biosynthesis-associated protein PseG</fullName>
    </submittedName>
</protein>
<evidence type="ECO:0000313" key="2">
    <source>
        <dbReference type="EMBL" id="AEH36986.1"/>
    </source>
</evidence>
<reference evidence="2 3" key="1">
    <citation type="journal article" date="2012" name="Stand. Genomic Sci.">
        <title>Complete genome sequence of Halopiger xanaduensis type strain (SH-6(T)).</title>
        <authorList>
            <person name="Anderson I."/>
            <person name="Tindall B.J."/>
            <person name="Rohde M."/>
            <person name="Lucas S."/>
            <person name="Han J."/>
            <person name="Lapidus A."/>
            <person name="Cheng J.F."/>
            <person name="Goodwin L."/>
            <person name="Pitluck S."/>
            <person name="Peters L."/>
            <person name="Pati A."/>
            <person name="Mikhailova N."/>
            <person name="Pagani I."/>
            <person name="Teshima H."/>
            <person name="Han C."/>
            <person name="Tapia R."/>
            <person name="Land M."/>
            <person name="Woyke T."/>
            <person name="Klenk H.P."/>
            <person name="Kyrpides N."/>
            <person name="Ivanova N."/>
        </authorList>
    </citation>
    <scope>NUCLEOTIDE SEQUENCE [LARGE SCALE GENOMIC DNA]</scope>
    <source>
        <strain evidence="3">DSM 18323 / JCM 14033 / SH-6</strain>
    </source>
</reference>
<dbReference type="eggNOG" id="arCOG06581">
    <property type="taxonomic scope" value="Archaea"/>
</dbReference>
<evidence type="ECO:0000313" key="3">
    <source>
        <dbReference type="Proteomes" id="UP000006794"/>
    </source>
</evidence>
<dbReference type="Proteomes" id="UP000006794">
    <property type="component" value="Chromosome"/>
</dbReference>
<dbReference type="OrthoDB" id="324945at2157"/>
<gene>
    <name evidence="2" type="ordered locus">Halxa_2364</name>
</gene>
<dbReference type="Gene3D" id="3.40.50.2000">
    <property type="entry name" value="Glycogen Phosphorylase B"/>
    <property type="match status" value="1"/>
</dbReference>
<dbReference type="InterPro" id="IPR020023">
    <property type="entry name" value="PseG"/>
</dbReference>
<accession>F8DAP4</accession>
<dbReference type="Gene3D" id="3.40.50.11190">
    <property type="match status" value="1"/>
</dbReference>
<dbReference type="PANTHER" id="PTHR21015:SF22">
    <property type="entry name" value="GLYCOSYLTRANSFERASE"/>
    <property type="match status" value="1"/>
</dbReference>
<dbReference type="GeneID" id="10797323"/>
<dbReference type="EMBL" id="CP002839">
    <property type="protein sequence ID" value="AEH36986.1"/>
    <property type="molecule type" value="Genomic_DNA"/>
</dbReference>
<dbReference type="STRING" id="797210.Halxa_2364"/>
<comment type="similarity">
    <text evidence="1">Belongs to the glycosyltransferase 28 family.</text>
</comment>
<evidence type="ECO:0000256" key="1">
    <source>
        <dbReference type="ARBA" id="ARBA00006962"/>
    </source>
</evidence>
<dbReference type="SUPFAM" id="SSF53756">
    <property type="entry name" value="UDP-Glycosyltransferase/glycogen phosphorylase"/>
    <property type="match status" value="1"/>
</dbReference>
<dbReference type="AlphaFoldDB" id="F8DAP4"/>
<dbReference type="RefSeq" id="WP_013879878.1">
    <property type="nucleotide sequence ID" value="NC_015666.1"/>
</dbReference>
<dbReference type="KEGG" id="hxa:Halxa_2364"/>
<dbReference type="PANTHER" id="PTHR21015">
    <property type="entry name" value="UDP-N-ACETYLGLUCOSAMINE--N-ACETYLMURAMYL-(PENTAPEPTIDE) PYROPHOSPHORYL-UNDECAPRENOL N-ACETYLGLUCOSAMINE TRANSFERASE 1"/>
    <property type="match status" value="1"/>
</dbReference>
<dbReference type="HOGENOM" id="CLU_023406_1_0_2"/>
<organism evidence="2 3">
    <name type="scientific">Halopiger xanaduensis (strain DSM 18323 / JCM 14033 / SH-6)</name>
    <dbReference type="NCBI Taxonomy" id="797210"/>
    <lineage>
        <taxon>Archaea</taxon>
        <taxon>Methanobacteriati</taxon>
        <taxon>Methanobacteriota</taxon>
        <taxon>Stenosarchaea group</taxon>
        <taxon>Halobacteria</taxon>
        <taxon>Halobacteriales</taxon>
        <taxon>Natrialbaceae</taxon>
        <taxon>Halopiger</taxon>
    </lineage>
</organism>
<dbReference type="NCBIfam" id="TIGR03590">
    <property type="entry name" value="PseG"/>
    <property type="match status" value="1"/>
</dbReference>
<keyword evidence="3" id="KW-1185">Reference proteome</keyword>